<dbReference type="AlphaFoldDB" id="A0A0A9FR63"/>
<keyword evidence="1" id="KW-0472">Membrane</keyword>
<organism evidence="2">
    <name type="scientific">Arundo donax</name>
    <name type="common">Giant reed</name>
    <name type="synonym">Donax arundinaceus</name>
    <dbReference type="NCBI Taxonomy" id="35708"/>
    <lineage>
        <taxon>Eukaryota</taxon>
        <taxon>Viridiplantae</taxon>
        <taxon>Streptophyta</taxon>
        <taxon>Embryophyta</taxon>
        <taxon>Tracheophyta</taxon>
        <taxon>Spermatophyta</taxon>
        <taxon>Magnoliopsida</taxon>
        <taxon>Liliopsida</taxon>
        <taxon>Poales</taxon>
        <taxon>Poaceae</taxon>
        <taxon>PACMAD clade</taxon>
        <taxon>Arundinoideae</taxon>
        <taxon>Arundineae</taxon>
        <taxon>Arundo</taxon>
    </lineage>
</organism>
<proteinExistence type="predicted"/>
<reference evidence="2" key="2">
    <citation type="journal article" date="2015" name="Data Brief">
        <title>Shoot transcriptome of the giant reed, Arundo donax.</title>
        <authorList>
            <person name="Barrero R.A."/>
            <person name="Guerrero F.D."/>
            <person name="Moolhuijzen P."/>
            <person name="Goolsby J.A."/>
            <person name="Tidwell J."/>
            <person name="Bellgard S.E."/>
            <person name="Bellgard M.I."/>
        </authorList>
    </citation>
    <scope>NUCLEOTIDE SEQUENCE</scope>
    <source>
        <tissue evidence="2">Shoot tissue taken approximately 20 cm above the soil surface</tissue>
    </source>
</reference>
<evidence type="ECO:0000256" key="1">
    <source>
        <dbReference type="SAM" id="Phobius"/>
    </source>
</evidence>
<feature type="transmembrane region" description="Helical" evidence="1">
    <location>
        <begin position="7"/>
        <end position="25"/>
    </location>
</feature>
<sequence length="26" mass="3140">MERALRYNSLSFLLFFVSVYIWISIA</sequence>
<name>A0A0A9FR63_ARUDO</name>
<keyword evidence="1" id="KW-1133">Transmembrane helix</keyword>
<reference evidence="2" key="1">
    <citation type="submission" date="2014-09" db="EMBL/GenBank/DDBJ databases">
        <authorList>
            <person name="Magalhaes I.L.F."/>
            <person name="Oliveira U."/>
            <person name="Santos F.R."/>
            <person name="Vidigal T.H.D.A."/>
            <person name="Brescovit A.D."/>
            <person name="Santos A.J."/>
        </authorList>
    </citation>
    <scope>NUCLEOTIDE SEQUENCE</scope>
    <source>
        <tissue evidence="2">Shoot tissue taken approximately 20 cm above the soil surface</tissue>
    </source>
</reference>
<protein>
    <submittedName>
        <fullName evidence="2">COP9 signalosome complex subunit 2</fullName>
    </submittedName>
</protein>
<evidence type="ECO:0000313" key="2">
    <source>
        <dbReference type="EMBL" id="JAE13719.1"/>
    </source>
</evidence>
<dbReference type="EMBL" id="GBRH01184177">
    <property type="protein sequence ID" value="JAE13719.1"/>
    <property type="molecule type" value="Transcribed_RNA"/>
</dbReference>
<keyword evidence="1" id="KW-0812">Transmembrane</keyword>
<accession>A0A0A9FR63</accession>